<dbReference type="PANTHER" id="PTHR30244">
    <property type="entry name" value="TRANSAMINASE"/>
    <property type="match status" value="1"/>
</dbReference>
<dbReference type="Proteomes" id="UP001596989">
    <property type="component" value="Unassembled WGS sequence"/>
</dbReference>
<keyword evidence="4" id="KW-0808">Transferase</keyword>
<dbReference type="PIRSF" id="PIRSF000390">
    <property type="entry name" value="PLP_StrS"/>
    <property type="match status" value="1"/>
</dbReference>
<evidence type="ECO:0000256" key="3">
    <source>
        <dbReference type="RuleBase" id="RU004508"/>
    </source>
</evidence>
<dbReference type="RefSeq" id="WP_377562040.1">
    <property type="nucleotide sequence ID" value="NZ_JBHTJZ010000005.1"/>
</dbReference>
<proteinExistence type="inferred from homology"/>
<evidence type="ECO:0000256" key="2">
    <source>
        <dbReference type="ARBA" id="ARBA00037999"/>
    </source>
</evidence>
<protein>
    <submittedName>
        <fullName evidence="4">DegT/DnrJ/EryC1/StrS family aminotransferase</fullName>
    </submittedName>
</protein>
<reference evidence="5" key="1">
    <citation type="journal article" date="2019" name="Int. J. Syst. Evol. Microbiol.">
        <title>The Global Catalogue of Microorganisms (GCM) 10K type strain sequencing project: providing services to taxonomists for standard genome sequencing and annotation.</title>
        <authorList>
            <consortium name="The Broad Institute Genomics Platform"/>
            <consortium name="The Broad Institute Genome Sequencing Center for Infectious Disease"/>
            <person name="Wu L."/>
            <person name="Ma J."/>
        </authorList>
    </citation>
    <scope>NUCLEOTIDE SEQUENCE [LARGE SCALE GENOMIC DNA]</scope>
    <source>
        <strain evidence="5">CCUG 59129</strain>
    </source>
</reference>
<dbReference type="InterPro" id="IPR015421">
    <property type="entry name" value="PyrdxlP-dep_Trfase_major"/>
</dbReference>
<dbReference type="InterPro" id="IPR000653">
    <property type="entry name" value="DegT/StrS_aminotransferase"/>
</dbReference>
<comment type="similarity">
    <text evidence="2 3">Belongs to the DegT/DnrJ/EryC1 family.</text>
</comment>
<sequence length="369" mass="40417">MKIPLIDLRAQYLELKTEIDHAMNRVMNSGVYIGGPEVENLEREIATTTGTKYAVSVGNGTDALLLAMEAAGIGAGDEVITTPFTFFATAESIIRCGAVPVFADIDEKTHNLSPEAAAACITPRTKAILPVHIFGQPADMDAFRRLASRHGLLLIEDACQALGAAYKGRPVGGIGDLGCISFFPTKNLGGYGDGGIVVTNDEQLADKVRLLSHHGSRKKYFHEIVGCNSRLDPLQAAVLRVKHSKLMEWNERRKEVAAYYNHTLQGTSIHPPYKASQGDHVYHLYVTQCNDRASVAHGLERLGISTGHYYPCPLHLQQALRGLGYREGEFPVTEQACRESLALPVSPHLTKHMQNYVMEKLLDVMRGEA</sequence>
<dbReference type="SUPFAM" id="SSF53383">
    <property type="entry name" value="PLP-dependent transferases"/>
    <property type="match status" value="1"/>
</dbReference>
<dbReference type="Gene3D" id="3.40.640.10">
    <property type="entry name" value="Type I PLP-dependent aspartate aminotransferase-like (Major domain)"/>
    <property type="match status" value="1"/>
</dbReference>
<dbReference type="Pfam" id="PF01041">
    <property type="entry name" value="DegT_DnrJ_EryC1"/>
    <property type="match status" value="1"/>
</dbReference>
<dbReference type="PANTHER" id="PTHR30244:SF36">
    <property type="entry name" value="3-OXO-GLUCOSE-6-PHOSPHATE:GLUTAMATE AMINOTRANSFERASE"/>
    <property type="match status" value="1"/>
</dbReference>
<dbReference type="InterPro" id="IPR015424">
    <property type="entry name" value="PyrdxlP-dep_Trfase"/>
</dbReference>
<name>A0ABW3HL99_9BACL</name>
<keyword evidence="4" id="KW-0032">Aminotransferase</keyword>
<dbReference type="EMBL" id="JBHTJZ010000005">
    <property type="protein sequence ID" value="MFD0958303.1"/>
    <property type="molecule type" value="Genomic_DNA"/>
</dbReference>
<comment type="caution">
    <text evidence="4">The sequence shown here is derived from an EMBL/GenBank/DDBJ whole genome shotgun (WGS) entry which is preliminary data.</text>
</comment>
<dbReference type="InterPro" id="IPR015422">
    <property type="entry name" value="PyrdxlP-dep_Trfase_small"/>
</dbReference>
<evidence type="ECO:0000313" key="5">
    <source>
        <dbReference type="Proteomes" id="UP001596989"/>
    </source>
</evidence>
<evidence type="ECO:0000256" key="1">
    <source>
        <dbReference type="ARBA" id="ARBA00022898"/>
    </source>
</evidence>
<evidence type="ECO:0000313" key="4">
    <source>
        <dbReference type="EMBL" id="MFD0958303.1"/>
    </source>
</evidence>
<dbReference type="Gene3D" id="3.90.1150.10">
    <property type="entry name" value="Aspartate Aminotransferase, domain 1"/>
    <property type="match status" value="1"/>
</dbReference>
<keyword evidence="5" id="KW-1185">Reference proteome</keyword>
<keyword evidence="1 3" id="KW-0663">Pyridoxal phosphate</keyword>
<accession>A0ABW3HL99</accession>
<dbReference type="CDD" id="cd00616">
    <property type="entry name" value="AHBA_syn"/>
    <property type="match status" value="1"/>
</dbReference>
<dbReference type="GO" id="GO:0008483">
    <property type="term" value="F:transaminase activity"/>
    <property type="evidence" value="ECO:0007669"/>
    <property type="project" value="UniProtKB-KW"/>
</dbReference>
<gene>
    <name evidence="4" type="ORF">ACFQ2I_02785</name>
</gene>
<organism evidence="4 5">
    <name type="scientific">Paenibacillus chungangensis</name>
    <dbReference type="NCBI Taxonomy" id="696535"/>
    <lineage>
        <taxon>Bacteria</taxon>
        <taxon>Bacillati</taxon>
        <taxon>Bacillota</taxon>
        <taxon>Bacilli</taxon>
        <taxon>Bacillales</taxon>
        <taxon>Paenibacillaceae</taxon>
        <taxon>Paenibacillus</taxon>
    </lineage>
</organism>